<comment type="caution">
    <text evidence="7">The sequence shown here is derived from an EMBL/GenBank/DDBJ whole genome shotgun (WGS) entry which is preliminary data.</text>
</comment>
<keyword evidence="8" id="KW-1185">Reference proteome</keyword>
<dbReference type="PROSITE" id="PS00463">
    <property type="entry name" value="ZN2_CY6_FUNGAL_1"/>
    <property type="match status" value="1"/>
</dbReference>
<dbReference type="CDD" id="cd12148">
    <property type="entry name" value="fungal_TF_MHR"/>
    <property type="match status" value="1"/>
</dbReference>
<evidence type="ECO:0000256" key="3">
    <source>
        <dbReference type="ARBA" id="ARBA00023015"/>
    </source>
</evidence>
<dbReference type="CDD" id="cd00067">
    <property type="entry name" value="GAL4"/>
    <property type="match status" value="1"/>
</dbReference>
<keyword evidence="2" id="KW-0479">Metal-binding</keyword>
<feature type="non-terminal residue" evidence="7">
    <location>
        <position position="505"/>
    </location>
</feature>
<dbReference type="OMA" id="FAYRICG"/>
<dbReference type="GO" id="GO:0006351">
    <property type="term" value="P:DNA-templated transcription"/>
    <property type="evidence" value="ECO:0007669"/>
    <property type="project" value="InterPro"/>
</dbReference>
<organism evidence="7 8">
    <name type="scientific">Scytalidium lignicola</name>
    <name type="common">Hyphomycete</name>
    <dbReference type="NCBI Taxonomy" id="5539"/>
    <lineage>
        <taxon>Eukaryota</taxon>
        <taxon>Fungi</taxon>
        <taxon>Dikarya</taxon>
        <taxon>Ascomycota</taxon>
        <taxon>Pezizomycotina</taxon>
        <taxon>Leotiomycetes</taxon>
        <taxon>Leotiomycetes incertae sedis</taxon>
        <taxon>Scytalidium</taxon>
    </lineage>
</organism>
<dbReference type="InterPro" id="IPR001138">
    <property type="entry name" value="Zn2Cys6_DnaBD"/>
</dbReference>
<gene>
    <name evidence="7" type="ORF">B7463_g6992</name>
</gene>
<dbReference type="GO" id="GO:0000981">
    <property type="term" value="F:DNA-binding transcription factor activity, RNA polymerase II-specific"/>
    <property type="evidence" value="ECO:0007669"/>
    <property type="project" value="InterPro"/>
</dbReference>
<dbReference type="PANTHER" id="PTHR47338:SF20">
    <property type="entry name" value="ZN(II)2CYS6 TRANSCRIPTION FACTOR (EUROFUNG)"/>
    <property type="match status" value="1"/>
</dbReference>
<evidence type="ECO:0000256" key="2">
    <source>
        <dbReference type="ARBA" id="ARBA00022723"/>
    </source>
</evidence>
<keyword evidence="3" id="KW-0805">Transcription regulation</keyword>
<comment type="subcellular location">
    <subcellularLocation>
        <location evidence="1">Nucleus</location>
    </subcellularLocation>
</comment>
<dbReference type="InterPro" id="IPR050815">
    <property type="entry name" value="TF_fung"/>
</dbReference>
<dbReference type="PANTHER" id="PTHR47338">
    <property type="entry name" value="ZN(II)2CYS6 TRANSCRIPTION FACTOR (EUROFUNG)-RELATED"/>
    <property type="match status" value="1"/>
</dbReference>
<dbReference type="InterPro" id="IPR036864">
    <property type="entry name" value="Zn2-C6_fun-type_DNA-bd_sf"/>
</dbReference>
<feature type="non-terminal residue" evidence="7">
    <location>
        <position position="1"/>
    </location>
</feature>
<sequence>MQSPAPFRADKAQQACAACKLRKRKCDRALPRCSWCSRKRQSCNYSFPGQNSSDTSSPSSYPALLEESRRKSQALDFSTMLFMDPMILQHGQLGMPRMAYPIPSHVLQLVGDMNEATIIASRYFETVHVWMPIISKKRFYDHHLQPMFYCNADMMLLLLSMKLITAMLPTEATNPRTPAYYTAKHFYFEIEASGMMSIQVLQASLLLSLYELGHAIYPSAYLSIGACTRYAYALGINKEAKIRASKVLTLVELEENKRVWWGIVILDRFLSIGSPGRPFATETPTLHDPLPADDSAWDMGVVEPTLATLYSPTNAHMSKFSLLCQTAAVLGEVLDHISKPVIDQNVHDEEELQLDQTLHAMISVCETIDPPDHDQISMIYGALMTLNGLHPVSNNVLPNRTDRIEKQKTCLETISKRITSVLPEKMIHLVRNHSSVSPWGLFCAYQAAVTYMQLGRETNDPNTAEGLALLRQTLSIIRTRWNAAGVYLQLLEAREAAGLLTVYLA</sequence>
<evidence type="ECO:0000256" key="1">
    <source>
        <dbReference type="ARBA" id="ARBA00004123"/>
    </source>
</evidence>
<dbReference type="Proteomes" id="UP000258309">
    <property type="component" value="Unassembled WGS sequence"/>
</dbReference>
<dbReference type="Pfam" id="PF00172">
    <property type="entry name" value="Zn_clus"/>
    <property type="match status" value="1"/>
</dbReference>
<name>A0A3E2H7G9_SCYLI</name>
<proteinExistence type="predicted"/>
<evidence type="ECO:0000259" key="6">
    <source>
        <dbReference type="PROSITE" id="PS50048"/>
    </source>
</evidence>
<dbReference type="SMART" id="SM00066">
    <property type="entry name" value="GAL4"/>
    <property type="match status" value="1"/>
</dbReference>
<keyword evidence="5" id="KW-0539">Nucleus</keyword>
<evidence type="ECO:0000256" key="5">
    <source>
        <dbReference type="ARBA" id="ARBA00023242"/>
    </source>
</evidence>
<dbReference type="InterPro" id="IPR007219">
    <property type="entry name" value="XnlR_reg_dom"/>
</dbReference>
<dbReference type="STRING" id="5539.A0A3E2H7G9"/>
<dbReference type="EMBL" id="NCSJ02000131">
    <property type="protein sequence ID" value="RFU29345.1"/>
    <property type="molecule type" value="Genomic_DNA"/>
</dbReference>
<dbReference type="GO" id="GO:0003677">
    <property type="term" value="F:DNA binding"/>
    <property type="evidence" value="ECO:0007669"/>
    <property type="project" value="InterPro"/>
</dbReference>
<dbReference type="Gene3D" id="4.10.240.10">
    <property type="entry name" value="Zn(2)-C6 fungal-type DNA-binding domain"/>
    <property type="match status" value="1"/>
</dbReference>
<dbReference type="PROSITE" id="PS50048">
    <property type="entry name" value="ZN2_CY6_FUNGAL_2"/>
    <property type="match status" value="1"/>
</dbReference>
<dbReference type="SMART" id="SM00906">
    <property type="entry name" value="Fungal_trans"/>
    <property type="match status" value="1"/>
</dbReference>
<dbReference type="SUPFAM" id="SSF57701">
    <property type="entry name" value="Zn2/Cys6 DNA-binding domain"/>
    <property type="match status" value="1"/>
</dbReference>
<keyword evidence="4" id="KW-0804">Transcription</keyword>
<protein>
    <recommendedName>
        <fullName evidence="6">Zn(2)-C6 fungal-type domain-containing protein</fullName>
    </recommendedName>
</protein>
<feature type="domain" description="Zn(2)-C6 fungal-type" evidence="6">
    <location>
        <begin position="15"/>
        <end position="45"/>
    </location>
</feature>
<dbReference type="Pfam" id="PF04082">
    <property type="entry name" value="Fungal_trans"/>
    <property type="match status" value="1"/>
</dbReference>
<dbReference type="AlphaFoldDB" id="A0A3E2H7G9"/>
<evidence type="ECO:0000256" key="4">
    <source>
        <dbReference type="ARBA" id="ARBA00023163"/>
    </source>
</evidence>
<reference evidence="7 8" key="1">
    <citation type="submission" date="2018-05" db="EMBL/GenBank/DDBJ databases">
        <title>Draft genome sequence of Scytalidium lignicola DSM 105466, a ubiquitous saprotrophic fungus.</title>
        <authorList>
            <person name="Buettner E."/>
            <person name="Gebauer A.M."/>
            <person name="Hofrichter M."/>
            <person name="Liers C."/>
            <person name="Kellner H."/>
        </authorList>
    </citation>
    <scope>NUCLEOTIDE SEQUENCE [LARGE SCALE GENOMIC DNA]</scope>
    <source>
        <strain evidence="7 8">DSM 105466</strain>
    </source>
</reference>
<evidence type="ECO:0000313" key="7">
    <source>
        <dbReference type="EMBL" id="RFU29345.1"/>
    </source>
</evidence>
<dbReference type="GO" id="GO:0005634">
    <property type="term" value="C:nucleus"/>
    <property type="evidence" value="ECO:0007669"/>
    <property type="project" value="UniProtKB-SubCell"/>
</dbReference>
<dbReference type="OrthoDB" id="3862662at2759"/>
<accession>A0A3E2H7G9</accession>
<dbReference type="GO" id="GO:0008270">
    <property type="term" value="F:zinc ion binding"/>
    <property type="evidence" value="ECO:0007669"/>
    <property type="project" value="InterPro"/>
</dbReference>
<evidence type="ECO:0000313" key="8">
    <source>
        <dbReference type="Proteomes" id="UP000258309"/>
    </source>
</evidence>